<dbReference type="AlphaFoldDB" id="A0A4R8FFV7"/>
<sequence>MLNNYEVVVYNDNDTEAPGVLVSQELYRIRDKTLDAYLPGFFESFSEASDCCYKLNNDRP</sequence>
<organism evidence="1 2">
    <name type="scientific">Modicisalibacter xianhensis</name>
    <dbReference type="NCBI Taxonomy" id="442341"/>
    <lineage>
        <taxon>Bacteria</taxon>
        <taxon>Pseudomonadati</taxon>
        <taxon>Pseudomonadota</taxon>
        <taxon>Gammaproteobacteria</taxon>
        <taxon>Oceanospirillales</taxon>
        <taxon>Halomonadaceae</taxon>
        <taxon>Modicisalibacter</taxon>
    </lineage>
</organism>
<name>A0A4R8FFV7_9GAMM</name>
<reference evidence="1 2" key="1">
    <citation type="submission" date="2019-03" db="EMBL/GenBank/DDBJ databases">
        <title>Freshwater and sediment microbial communities from various areas in North America, analyzing microbe dynamics in response to fracking.</title>
        <authorList>
            <person name="Lamendella R."/>
        </authorList>
    </citation>
    <scope>NUCLEOTIDE SEQUENCE [LARGE SCALE GENOMIC DNA]</scope>
    <source>
        <strain evidence="1 2">6_TX</strain>
    </source>
</reference>
<evidence type="ECO:0000313" key="2">
    <source>
        <dbReference type="Proteomes" id="UP000294489"/>
    </source>
</evidence>
<dbReference type="Proteomes" id="UP000294489">
    <property type="component" value="Unassembled WGS sequence"/>
</dbReference>
<comment type="caution">
    <text evidence="1">The sequence shown here is derived from an EMBL/GenBank/DDBJ whole genome shotgun (WGS) entry which is preliminary data.</text>
</comment>
<protein>
    <submittedName>
        <fullName evidence="1">Uncharacterized protein</fullName>
    </submittedName>
</protein>
<accession>A0A4R8FFV7</accession>
<gene>
    <name evidence="1" type="ORF">DFO67_12044</name>
</gene>
<evidence type="ECO:0000313" key="1">
    <source>
        <dbReference type="EMBL" id="TDX24799.1"/>
    </source>
</evidence>
<dbReference type="EMBL" id="SOEC01000020">
    <property type="protein sequence ID" value="TDX24799.1"/>
    <property type="molecule type" value="Genomic_DNA"/>
</dbReference>
<proteinExistence type="predicted"/>